<accession>A0A0J1HA54</accession>
<evidence type="ECO:0000256" key="2">
    <source>
        <dbReference type="ARBA" id="ARBA00023136"/>
    </source>
</evidence>
<keyword evidence="6" id="KW-1185">Reference proteome</keyword>
<dbReference type="OrthoDB" id="9771071at2"/>
<dbReference type="Gene3D" id="2.40.160.50">
    <property type="entry name" value="membrane protein fhac: a member of the omp85/tpsb transporter family"/>
    <property type="match status" value="1"/>
</dbReference>
<feature type="domain" description="Bacterial surface antigen (D15)" evidence="4">
    <location>
        <begin position="125"/>
        <end position="419"/>
    </location>
</feature>
<dbReference type="Pfam" id="PF01103">
    <property type="entry name" value="Omp85"/>
    <property type="match status" value="1"/>
</dbReference>
<dbReference type="Proteomes" id="UP000035909">
    <property type="component" value="Unassembled WGS sequence"/>
</dbReference>
<sequence length="419" mass="46581">MKHKRLWLAMLFTVSAVAKPAAGNETPPADNDLSLYQRTQAWFSDLLLELGADGQFTPEKGIDWSVMPGPFYTPEKKLGVGVSAIGLYLPDLNDQVSQPSAVTLNGFASINGAYGLSVSNASYLQRDTYRLYFNAEVIDSPDIFYGVGIDAGQYNPRVDYTRRAYSVSMEGKRKIFPSTYFGLGAQFTRTEASDGSVNTGDEPPRFVANSSVNGNSDIAYRDAADMPAMTAFPHKQNHIGLKASLTYDSRDFALNASSGRLVQIEYFYFDQALGSDHDFERIKLNYSDYLTLKGIPGMPGIVAWQVRLESNRGDVSWDQMALLGGADALRGYEQGHYRDRNMLLSQVEYRRPLGGRHGMVYWLGGGTLASDFSELGQDKWLYSAGVGYRFEIKQRVNLRLDMGFGNDQSGFYFSINEAF</sequence>
<keyword evidence="3" id="KW-0732">Signal</keyword>
<dbReference type="InterPro" id="IPR000184">
    <property type="entry name" value="Bac_surfAg_D15"/>
</dbReference>
<protein>
    <submittedName>
        <fullName evidence="5">Membrane protein</fullName>
    </submittedName>
</protein>
<feature type="signal peptide" evidence="3">
    <location>
        <begin position="1"/>
        <end position="18"/>
    </location>
</feature>
<comment type="caution">
    <text evidence="5">The sequence shown here is derived from an EMBL/GenBank/DDBJ whole genome shotgun (WGS) entry which is preliminary data.</text>
</comment>
<dbReference type="PATRIC" id="fig|320778.3.peg.2644"/>
<evidence type="ECO:0000313" key="6">
    <source>
        <dbReference type="Proteomes" id="UP000035909"/>
    </source>
</evidence>
<proteinExistence type="predicted"/>
<keyword evidence="2" id="KW-0472">Membrane</keyword>
<evidence type="ECO:0000259" key="4">
    <source>
        <dbReference type="Pfam" id="PF01103"/>
    </source>
</evidence>
<evidence type="ECO:0000313" key="5">
    <source>
        <dbReference type="EMBL" id="KLV08580.1"/>
    </source>
</evidence>
<dbReference type="AlphaFoldDB" id="A0A0J1HA54"/>
<dbReference type="STRING" id="320778.ABT57_12130"/>
<comment type="subcellular location">
    <subcellularLocation>
        <location evidence="1">Membrane</location>
    </subcellularLocation>
</comment>
<evidence type="ECO:0000256" key="3">
    <source>
        <dbReference type="SAM" id="SignalP"/>
    </source>
</evidence>
<organism evidence="5 6">
    <name type="scientific">Photobacterium ganghwense</name>
    <dbReference type="NCBI Taxonomy" id="320778"/>
    <lineage>
        <taxon>Bacteria</taxon>
        <taxon>Pseudomonadati</taxon>
        <taxon>Pseudomonadota</taxon>
        <taxon>Gammaproteobacteria</taxon>
        <taxon>Vibrionales</taxon>
        <taxon>Vibrionaceae</taxon>
        <taxon>Photobacterium</taxon>
    </lineage>
</organism>
<dbReference type="GO" id="GO:0019867">
    <property type="term" value="C:outer membrane"/>
    <property type="evidence" value="ECO:0007669"/>
    <property type="project" value="InterPro"/>
</dbReference>
<name>A0A0J1HA54_9GAMM</name>
<evidence type="ECO:0000256" key="1">
    <source>
        <dbReference type="ARBA" id="ARBA00004370"/>
    </source>
</evidence>
<gene>
    <name evidence="5" type="ORF">ABT57_12130</name>
</gene>
<reference evidence="5 6" key="1">
    <citation type="submission" date="2015-05" db="EMBL/GenBank/DDBJ databases">
        <title>Photobacterium galathea sp. nov.</title>
        <authorList>
            <person name="Machado H."/>
            <person name="Gram L."/>
        </authorList>
    </citation>
    <scope>NUCLEOTIDE SEQUENCE [LARGE SCALE GENOMIC DNA]</scope>
    <source>
        <strain evidence="5 6">DSM 22954</strain>
    </source>
</reference>
<dbReference type="EMBL" id="LDOU01000013">
    <property type="protein sequence ID" value="KLV08580.1"/>
    <property type="molecule type" value="Genomic_DNA"/>
</dbReference>
<feature type="chain" id="PRO_5005252444" evidence="3">
    <location>
        <begin position="19"/>
        <end position="419"/>
    </location>
</feature>
<dbReference type="RefSeq" id="WP_047885507.1">
    <property type="nucleotide sequence ID" value="NZ_JAHRDW010000003.1"/>
</dbReference>